<evidence type="ECO:0000313" key="8">
    <source>
        <dbReference type="Proteomes" id="UP000317371"/>
    </source>
</evidence>
<evidence type="ECO:0000259" key="6">
    <source>
        <dbReference type="Pfam" id="PF08704"/>
    </source>
</evidence>
<name>A0A540VBB6_9CHLR</name>
<keyword evidence="8" id="KW-1185">Reference proteome</keyword>
<keyword evidence="1 7" id="KW-0489">Methyltransferase</keyword>
<dbReference type="InterPro" id="IPR049470">
    <property type="entry name" value="TRM61_C"/>
</dbReference>
<evidence type="ECO:0000256" key="3">
    <source>
        <dbReference type="ARBA" id="ARBA00022691"/>
    </source>
</evidence>
<dbReference type="EMBL" id="VIGC01000028">
    <property type="protein sequence ID" value="TQE94058.1"/>
    <property type="molecule type" value="Genomic_DNA"/>
</dbReference>
<proteinExistence type="predicted"/>
<dbReference type="PANTHER" id="PTHR12133">
    <property type="entry name" value="TRNA (ADENINE(58)-N(1))-METHYLTRANSFERASE"/>
    <property type="match status" value="1"/>
</dbReference>
<feature type="region of interest" description="Disordered" evidence="5">
    <location>
        <begin position="1"/>
        <end position="33"/>
    </location>
</feature>
<feature type="region of interest" description="Disordered" evidence="5">
    <location>
        <begin position="317"/>
        <end position="339"/>
    </location>
</feature>
<dbReference type="CDD" id="cd02440">
    <property type="entry name" value="AdoMet_MTases"/>
    <property type="match status" value="1"/>
</dbReference>
<dbReference type="SUPFAM" id="SSF53335">
    <property type="entry name" value="S-adenosyl-L-methionine-dependent methyltransferases"/>
    <property type="match status" value="1"/>
</dbReference>
<dbReference type="Proteomes" id="UP000317371">
    <property type="component" value="Unassembled WGS sequence"/>
</dbReference>
<dbReference type="PROSITE" id="PS51620">
    <property type="entry name" value="SAM_TRM61"/>
    <property type="match status" value="1"/>
</dbReference>
<sequence length="339" mass="37648">MPNSGPSEIQQAQPAEQQPSGQEESALSPWFKPTADHARPGDLALLVTSDQKRYLLTLQPGQEFHTHQGIYAHDQIIGSRWGSAVYSQLEQPALVLQPGLGDLMMHLKRGTQIIYPKDAAYLVHRLNLRAGSRVVEAGTGSGSLTTALAWAVAPTGVVYSYETRVEIHHLARRNLERIGLLPYVRLFQASIDQGFGQKNVDAVFLDVREPWRYLEQVRAALCPGGFFASLVPTTNQVSDLIAALESANFADVAVEELLLRRYKPVPDRLRPEDSMIAHTGYLISARCIDAGLDPARWVARERQRYRARQKLAAEIAAREAERAQGEESGRKYPRLPLPG</sequence>
<dbReference type="InterPro" id="IPR014816">
    <property type="entry name" value="tRNA_MeTrfase_Gcd14"/>
</dbReference>
<dbReference type="GO" id="GO:0030488">
    <property type="term" value="P:tRNA methylation"/>
    <property type="evidence" value="ECO:0007669"/>
    <property type="project" value="InterPro"/>
</dbReference>
<evidence type="ECO:0000256" key="5">
    <source>
        <dbReference type="SAM" id="MobiDB-lite"/>
    </source>
</evidence>
<dbReference type="PANTHER" id="PTHR12133:SF1">
    <property type="entry name" value="TRNA (ADENINE(58)-N(1))-METHYLTRANSFERASE, MITOCHONDRIAL"/>
    <property type="match status" value="1"/>
</dbReference>
<dbReference type="GO" id="GO:0031515">
    <property type="term" value="C:tRNA (m1A) methyltransferase complex"/>
    <property type="evidence" value="ECO:0007669"/>
    <property type="project" value="InterPro"/>
</dbReference>
<keyword evidence="4" id="KW-0819">tRNA processing</keyword>
<dbReference type="OrthoDB" id="9781391at2"/>
<dbReference type="Pfam" id="PF14801">
    <property type="entry name" value="TrmI-like_N"/>
    <property type="match status" value="1"/>
</dbReference>
<comment type="caution">
    <text evidence="7">The sequence shown here is derived from an EMBL/GenBank/DDBJ whole genome shotgun (WGS) entry which is preliminary data.</text>
</comment>
<dbReference type="InterPro" id="IPR029063">
    <property type="entry name" value="SAM-dependent_MTases_sf"/>
</dbReference>
<keyword evidence="2 7" id="KW-0808">Transferase</keyword>
<keyword evidence="3" id="KW-0949">S-adenosyl-L-methionine</keyword>
<evidence type="ECO:0000256" key="2">
    <source>
        <dbReference type="ARBA" id="ARBA00022679"/>
    </source>
</evidence>
<organism evidence="7 8">
    <name type="scientific">Litorilinea aerophila</name>
    <dbReference type="NCBI Taxonomy" id="1204385"/>
    <lineage>
        <taxon>Bacteria</taxon>
        <taxon>Bacillati</taxon>
        <taxon>Chloroflexota</taxon>
        <taxon>Caldilineae</taxon>
        <taxon>Caldilineales</taxon>
        <taxon>Caldilineaceae</taxon>
        <taxon>Litorilinea</taxon>
    </lineage>
</organism>
<dbReference type="AlphaFoldDB" id="A0A540VBB6"/>
<dbReference type="GO" id="GO:0160107">
    <property type="term" value="F:tRNA (adenine(58)-N1)-methyltransferase activity"/>
    <property type="evidence" value="ECO:0007669"/>
    <property type="project" value="InterPro"/>
</dbReference>
<dbReference type="Gene3D" id="3.10.330.20">
    <property type="match status" value="1"/>
</dbReference>
<dbReference type="Gene3D" id="3.40.50.150">
    <property type="entry name" value="Vaccinia Virus protein VP39"/>
    <property type="match status" value="1"/>
</dbReference>
<dbReference type="RefSeq" id="WP_141611625.1">
    <property type="nucleotide sequence ID" value="NZ_VIGC02000028.1"/>
</dbReference>
<feature type="compositionally biased region" description="Low complexity" evidence="5">
    <location>
        <begin position="1"/>
        <end position="26"/>
    </location>
</feature>
<evidence type="ECO:0000256" key="4">
    <source>
        <dbReference type="ARBA" id="ARBA00022694"/>
    </source>
</evidence>
<gene>
    <name evidence="7" type="ORF">FKZ61_18375</name>
</gene>
<evidence type="ECO:0000313" key="7">
    <source>
        <dbReference type="EMBL" id="TQE94058.1"/>
    </source>
</evidence>
<dbReference type="InParanoid" id="A0A540VBB6"/>
<feature type="compositionally biased region" description="Basic and acidic residues" evidence="5">
    <location>
        <begin position="317"/>
        <end position="330"/>
    </location>
</feature>
<protein>
    <submittedName>
        <fullName evidence="7">tRNA (Adenine-N1)-methyltransferase</fullName>
    </submittedName>
</protein>
<dbReference type="Pfam" id="PF08704">
    <property type="entry name" value="GCD14"/>
    <property type="match status" value="1"/>
</dbReference>
<evidence type="ECO:0000256" key="1">
    <source>
        <dbReference type="ARBA" id="ARBA00022603"/>
    </source>
</evidence>
<feature type="domain" description="tRNA (adenine(58)-N(1))-methyltransferase catalytic subunit TRM61 C-terminal" evidence="6">
    <location>
        <begin position="104"/>
        <end position="265"/>
    </location>
</feature>
<reference evidence="7 8" key="1">
    <citation type="submission" date="2019-06" db="EMBL/GenBank/DDBJ databases">
        <title>Genome sequence of Litorilinea aerophila BAA-2444.</title>
        <authorList>
            <person name="Maclea K.S."/>
            <person name="Maurais E.G."/>
            <person name="Iannazzi L.C."/>
        </authorList>
    </citation>
    <scope>NUCLEOTIDE SEQUENCE [LARGE SCALE GENOMIC DNA]</scope>
    <source>
        <strain evidence="7 8">ATCC BAA-2444</strain>
    </source>
</reference>
<accession>A0A540VBB6</accession>